<dbReference type="Pfam" id="PF01551">
    <property type="entry name" value="Peptidase_M23"/>
    <property type="match status" value="1"/>
</dbReference>
<dbReference type="SUPFAM" id="SSF51261">
    <property type="entry name" value="Duplicated hybrid motif"/>
    <property type="match status" value="1"/>
</dbReference>
<organism evidence="3 4">
    <name type="scientific">Vibrio metoecus</name>
    <dbReference type="NCBI Taxonomy" id="1481663"/>
    <lineage>
        <taxon>Bacteria</taxon>
        <taxon>Pseudomonadati</taxon>
        <taxon>Pseudomonadota</taxon>
        <taxon>Gammaproteobacteria</taxon>
        <taxon>Vibrionales</taxon>
        <taxon>Vibrionaceae</taxon>
        <taxon>Vibrio</taxon>
    </lineage>
</organism>
<evidence type="ECO:0000256" key="1">
    <source>
        <dbReference type="SAM" id="Phobius"/>
    </source>
</evidence>
<gene>
    <name evidence="3" type="ORF">AAY55_17530</name>
</gene>
<dbReference type="EMBL" id="LCUF01000058">
    <property type="protein sequence ID" value="KQA21856.1"/>
    <property type="molecule type" value="Genomic_DNA"/>
</dbReference>
<dbReference type="InterPro" id="IPR050570">
    <property type="entry name" value="Cell_wall_metabolism_enzyme"/>
</dbReference>
<reference evidence="3 4" key="1">
    <citation type="journal article" date="2015" name="Genome Biol. Evol.">
        <title>The Dynamics of Genetic Interactions between Vibrio metoecus and Vibrio cholerae, Two Close Relatives Co-Occurring in the Environment.</title>
        <authorList>
            <person name="Orata F.D."/>
            <person name="Kirchberger P.C."/>
            <person name="Meheust R."/>
            <person name="Barlow E.J."/>
            <person name="Tarr C.L."/>
            <person name="Boucher Y."/>
        </authorList>
    </citation>
    <scope>NUCLEOTIDE SEQUENCE [LARGE SCALE GENOMIC DNA]</scope>
    <source>
        <strain evidence="3 4">08-2459</strain>
    </source>
</reference>
<dbReference type="PANTHER" id="PTHR21666:SF270">
    <property type="entry name" value="MUREIN HYDROLASE ACTIVATOR ENVC"/>
    <property type="match status" value="1"/>
</dbReference>
<protein>
    <submittedName>
        <fullName evidence="3">Peptidase M23</fullName>
    </submittedName>
</protein>
<dbReference type="PATRIC" id="fig|1481663.8.peg.4291"/>
<evidence type="ECO:0000259" key="2">
    <source>
        <dbReference type="Pfam" id="PF01551"/>
    </source>
</evidence>
<sequence length="217" mass="24269">MKLKPKIIIVITLLVLPVLFIGSKYLTDTEQRKAEQEFQRIEPKLKQIAENTGQAYRFPLDTRAVLQGFASFNTSSSFHNLYHAAIDYYAEVGTPVYAISDGIVSYSGYMSGYPGLVIIDHEKDGLYSLYGHLSMKKWMASLGEVKKGDLLGYIAEPSEDFGIGPFAHIHFAIRLGSKKDYSENGVDRWMAGYTPVHPVFEGFIDPEKFIALTVSGK</sequence>
<dbReference type="PANTHER" id="PTHR21666">
    <property type="entry name" value="PEPTIDASE-RELATED"/>
    <property type="match status" value="1"/>
</dbReference>
<name>A0A0Q0MNR5_VIBMT</name>
<accession>A0A0Q0MNR5</accession>
<keyword evidence="1" id="KW-0812">Transmembrane</keyword>
<dbReference type="RefSeq" id="WP_055028465.1">
    <property type="nucleotide sequence ID" value="NZ_CP035689.1"/>
</dbReference>
<keyword evidence="1" id="KW-0472">Membrane</keyword>
<dbReference type="InterPro" id="IPR016047">
    <property type="entry name" value="M23ase_b-sheet_dom"/>
</dbReference>
<proteinExistence type="predicted"/>
<comment type="caution">
    <text evidence="3">The sequence shown here is derived from an EMBL/GenBank/DDBJ whole genome shotgun (WGS) entry which is preliminary data.</text>
</comment>
<dbReference type="Gene3D" id="2.70.70.10">
    <property type="entry name" value="Glucose Permease (Domain IIA)"/>
    <property type="match status" value="1"/>
</dbReference>
<keyword evidence="1" id="KW-1133">Transmembrane helix</keyword>
<feature type="domain" description="M23ase beta-sheet core" evidence="2">
    <location>
        <begin position="82"/>
        <end position="177"/>
    </location>
</feature>
<dbReference type="Proteomes" id="UP000053724">
    <property type="component" value="Unassembled WGS sequence"/>
</dbReference>
<dbReference type="AlphaFoldDB" id="A0A0Q0MNR5"/>
<feature type="transmembrane region" description="Helical" evidence="1">
    <location>
        <begin position="7"/>
        <end position="26"/>
    </location>
</feature>
<evidence type="ECO:0000313" key="3">
    <source>
        <dbReference type="EMBL" id="KQA21856.1"/>
    </source>
</evidence>
<evidence type="ECO:0000313" key="4">
    <source>
        <dbReference type="Proteomes" id="UP000053724"/>
    </source>
</evidence>
<dbReference type="CDD" id="cd12797">
    <property type="entry name" value="M23_peptidase"/>
    <property type="match status" value="1"/>
</dbReference>
<dbReference type="InterPro" id="IPR011055">
    <property type="entry name" value="Dup_hybrid_motif"/>
</dbReference>
<dbReference type="GO" id="GO:0004222">
    <property type="term" value="F:metalloendopeptidase activity"/>
    <property type="evidence" value="ECO:0007669"/>
    <property type="project" value="TreeGrafter"/>
</dbReference>